<organism evidence="1 2">
    <name type="scientific">Candidatus Amulumruptor caecigallinarius</name>
    <dbReference type="NCBI Taxonomy" id="2109911"/>
    <lineage>
        <taxon>Bacteria</taxon>
        <taxon>Pseudomonadati</taxon>
        <taxon>Bacteroidota</taxon>
        <taxon>Bacteroidia</taxon>
        <taxon>Bacteroidales</taxon>
        <taxon>Muribaculaceae</taxon>
        <taxon>Candidatus Amulumruptor</taxon>
    </lineage>
</organism>
<reference evidence="1" key="2">
    <citation type="submission" date="2021-09" db="EMBL/GenBank/DDBJ databases">
        <authorList>
            <person name="Gilroy R."/>
        </authorList>
    </citation>
    <scope>NUCLEOTIDE SEQUENCE</scope>
    <source>
        <strain evidence="1">4100</strain>
    </source>
</reference>
<dbReference type="InterPro" id="IPR010870">
    <property type="entry name" value="Porin_O/P"/>
</dbReference>
<gene>
    <name evidence="1" type="ORF">K8V47_04995</name>
</gene>
<evidence type="ECO:0000313" key="1">
    <source>
        <dbReference type="EMBL" id="HJE39097.1"/>
    </source>
</evidence>
<protein>
    <submittedName>
        <fullName evidence="1">Porin</fullName>
    </submittedName>
</protein>
<comment type="caution">
    <text evidence="1">The sequence shown here is derived from an EMBL/GenBank/DDBJ whole genome shotgun (WGS) entry which is preliminary data.</text>
</comment>
<reference evidence="1" key="1">
    <citation type="journal article" date="2021" name="PeerJ">
        <title>Extensive microbial diversity within the chicken gut microbiome revealed by metagenomics and culture.</title>
        <authorList>
            <person name="Gilroy R."/>
            <person name="Ravi A."/>
            <person name="Getino M."/>
            <person name="Pursley I."/>
            <person name="Horton D.L."/>
            <person name="Alikhan N.F."/>
            <person name="Baker D."/>
            <person name="Gharbi K."/>
            <person name="Hall N."/>
            <person name="Watson M."/>
            <person name="Adriaenssens E.M."/>
            <person name="Foster-Nyarko E."/>
            <person name="Jarju S."/>
            <person name="Secka A."/>
            <person name="Antonio M."/>
            <person name="Oren A."/>
            <person name="Chaudhuri R.R."/>
            <person name="La Ragione R."/>
            <person name="Hildebrand F."/>
            <person name="Pallen M.J."/>
        </authorList>
    </citation>
    <scope>NUCLEOTIDE SEQUENCE</scope>
    <source>
        <strain evidence="1">4100</strain>
    </source>
</reference>
<dbReference type="SUPFAM" id="SSF56935">
    <property type="entry name" value="Porins"/>
    <property type="match status" value="1"/>
</dbReference>
<accession>A0A921EAA8</accession>
<dbReference type="EMBL" id="DYXT01000028">
    <property type="protein sequence ID" value="HJE39097.1"/>
    <property type="molecule type" value="Genomic_DNA"/>
</dbReference>
<dbReference type="Pfam" id="PF07396">
    <property type="entry name" value="Porin_O_P"/>
    <property type="match status" value="1"/>
</dbReference>
<evidence type="ECO:0000313" key="2">
    <source>
        <dbReference type="Proteomes" id="UP000711407"/>
    </source>
</evidence>
<name>A0A921EAA8_9BACT</name>
<dbReference type="InterPro" id="IPR023614">
    <property type="entry name" value="Porin_dom_sf"/>
</dbReference>
<dbReference type="Proteomes" id="UP000711407">
    <property type="component" value="Unassembled WGS sequence"/>
</dbReference>
<dbReference type="Gene3D" id="2.40.160.10">
    <property type="entry name" value="Porin"/>
    <property type="match status" value="1"/>
</dbReference>
<proteinExistence type="predicted"/>
<sequence>MNTLKICLAIILVASGGIISGYAQEKSPYIPEIHGTIRAKYEYEPQINAGRFQVRNARVGVNGIIIPIISYKAEIDLSDEGKIKMLDAYVRLSPEKVKANVTLGQMRVPFTIDAHRSPHTQYFANRSFIAKQVGNVRDVGLAGMYQFGKTVPITIEGGIFNGSGLTNQKDFWTKTYNFSAKVTASFFDRFVVVASAQKIKPEDVNIMMWDAGAYYDDTLWHIEAEYLRKNYAHGAFSGVNAVDAFVSRKFPLKKYLTGISALGRYDYMSNHSDGIKNEEGQLYANDPERHRMTLGTTLHFGVKKVYAEIRLNYEKYFYKQGVTPGISEQDKFVVELMCHF</sequence>
<dbReference type="AlphaFoldDB" id="A0A921EAA8"/>